<dbReference type="Gene3D" id="3.30.1370.30">
    <property type="match status" value="1"/>
</dbReference>
<dbReference type="GO" id="GO:0019843">
    <property type="term" value="F:rRNA binding"/>
    <property type="evidence" value="ECO:0007669"/>
    <property type="project" value="UniProtKB-KW"/>
</dbReference>
<proteinExistence type="inferred from homology"/>
<evidence type="ECO:0000256" key="1">
    <source>
        <dbReference type="ARBA" id="ARBA00006471"/>
    </source>
</evidence>
<dbReference type="FunFam" id="3.30.1370.30:FF:000002">
    <property type="entry name" value="30S ribosomal protein S8"/>
    <property type="match status" value="1"/>
</dbReference>
<gene>
    <name evidence="6" type="ORF">LCGC14_1137160</name>
</gene>
<accession>A0A0F9PHJ5</accession>
<dbReference type="NCBIfam" id="NF001109">
    <property type="entry name" value="PRK00136.1"/>
    <property type="match status" value="1"/>
</dbReference>
<evidence type="ECO:0008006" key="7">
    <source>
        <dbReference type="Google" id="ProtNLM"/>
    </source>
</evidence>
<keyword evidence="4" id="KW-0689">Ribosomal protein</keyword>
<dbReference type="GO" id="GO:0005840">
    <property type="term" value="C:ribosome"/>
    <property type="evidence" value="ECO:0007669"/>
    <property type="project" value="UniProtKB-KW"/>
</dbReference>
<name>A0A0F9PHJ5_9ZZZZ</name>
<dbReference type="InterPro" id="IPR000630">
    <property type="entry name" value="Ribosomal_uS8"/>
</dbReference>
<keyword evidence="5" id="KW-0687">Ribonucleoprotein</keyword>
<dbReference type="SUPFAM" id="SSF56047">
    <property type="entry name" value="Ribosomal protein S8"/>
    <property type="match status" value="1"/>
</dbReference>
<comment type="similarity">
    <text evidence="1">Belongs to the universal ribosomal protein uS8 family.</text>
</comment>
<sequence>MSLTDPIADMLTRLRNALQVKKKDVNIPSSRMKVEIAKILKDEGYIKNFRVNENSKQGILNLTLKYTNENESVITEIQRTSRPGCRIYCKKGSIPKILGGMGIVILSTPKGVATGKNCEELGVGGEVICYIW</sequence>
<dbReference type="Gene3D" id="3.30.1490.10">
    <property type="match status" value="1"/>
</dbReference>
<dbReference type="AlphaFoldDB" id="A0A0F9PHJ5"/>
<dbReference type="GO" id="GO:0006412">
    <property type="term" value="P:translation"/>
    <property type="evidence" value="ECO:0007669"/>
    <property type="project" value="InterPro"/>
</dbReference>
<keyword evidence="2" id="KW-0699">rRNA-binding</keyword>
<dbReference type="InterPro" id="IPR035987">
    <property type="entry name" value="Ribosomal_uS8_sf"/>
</dbReference>
<keyword evidence="3" id="KW-0694">RNA-binding</keyword>
<dbReference type="FunFam" id="3.30.1490.10:FF:000001">
    <property type="entry name" value="30S ribosomal protein S8"/>
    <property type="match status" value="1"/>
</dbReference>
<evidence type="ECO:0000256" key="4">
    <source>
        <dbReference type="ARBA" id="ARBA00022980"/>
    </source>
</evidence>
<dbReference type="GO" id="GO:1990904">
    <property type="term" value="C:ribonucleoprotein complex"/>
    <property type="evidence" value="ECO:0007669"/>
    <property type="project" value="UniProtKB-KW"/>
</dbReference>
<dbReference type="HAMAP" id="MF_01302_B">
    <property type="entry name" value="Ribosomal_uS8_B"/>
    <property type="match status" value="1"/>
</dbReference>
<evidence type="ECO:0000256" key="5">
    <source>
        <dbReference type="ARBA" id="ARBA00023274"/>
    </source>
</evidence>
<evidence type="ECO:0000256" key="2">
    <source>
        <dbReference type="ARBA" id="ARBA00022730"/>
    </source>
</evidence>
<protein>
    <recommendedName>
        <fullName evidence="7">30S ribosomal protein S8</fullName>
    </recommendedName>
</protein>
<dbReference type="Pfam" id="PF00410">
    <property type="entry name" value="Ribosomal_S8"/>
    <property type="match status" value="1"/>
</dbReference>
<evidence type="ECO:0000256" key="3">
    <source>
        <dbReference type="ARBA" id="ARBA00022884"/>
    </source>
</evidence>
<dbReference type="EMBL" id="LAZR01005368">
    <property type="protein sequence ID" value="KKN00506.1"/>
    <property type="molecule type" value="Genomic_DNA"/>
</dbReference>
<comment type="caution">
    <text evidence="6">The sequence shown here is derived from an EMBL/GenBank/DDBJ whole genome shotgun (WGS) entry which is preliminary data.</text>
</comment>
<dbReference type="GO" id="GO:0005737">
    <property type="term" value="C:cytoplasm"/>
    <property type="evidence" value="ECO:0007669"/>
    <property type="project" value="UniProtKB-ARBA"/>
</dbReference>
<organism evidence="6">
    <name type="scientific">marine sediment metagenome</name>
    <dbReference type="NCBI Taxonomy" id="412755"/>
    <lineage>
        <taxon>unclassified sequences</taxon>
        <taxon>metagenomes</taxon>
        <taxon>ecological metagenomes</taxon>
    </lineage>
</organism>
<dbReference type="PANTHER" id="PTHR11758">
    <property type="entry name" value="40S RIBOSOMAL PROTEIN S15A"/>
    <property type="match status" value="1"/>
</dbReference>
<dbReference type="GO" id="GO:0003735">
    <property type="term" value="F:structural constituent of ribosome"/>
    <property type="evidence" value="ECO:0007669"/>
    <property type="project" value="InterPro"/>
</dbReference>
<reference evidence="6" key="1">
    <citation type="journal article" date="2015" name="Nature">
        <title>Complex archaea that bridge the gap between prokaryotes and eukaryotes.</title>
        <authorList>
            <person name="Spang A."/>
            <person name="Saw J.H."/>
            <person name="Jorgensen S.L."/>
            <person name="Zaremba-Niedzwiedzka K."/>
            <person name="Martijn J."/>
            <person name="Lind A.E."/>
            <person name="van Eijk R."/>
            <person name="Schleper C."/>
            <person name="Guy L."/>
            <person name="Ettema T.J."/>
        </authorList>
    </citation>
    <scope>NUCLEOTIDE SEQUENCE</scope>
</reference>
<evidence type="ECO:0000313" key="6">
    <source>
        <dbReference type="EMBL" id="KKN00506.1"/>
    </source>
</evidence>